<keyword evidence="5 7" id="KW-1133">Transmembrane helix</keyword>
<dbReference type="PANTHER" id="PTHR33452">
    <property type="entry name" value="OXIDOREDUCTASE CATD-RELATED"/>
    <property type="match status" value="1"/>
</dbReference>
<accession>A0ABS5TEB4</accession>
<sequence length="148" mass="15150">MNSLLLRDIAVLLARVAVGVVFIAHGWQKFSTNGMDATAKGFDAMGIPLPTVSAWFAMLVELGGGVLMIAGLAVPLVGLLQAFNMLGALYFAHLDAGLFSQDGGFEYVLILAAITLLIGAVGAGRLSIDQVISPRLARGVAAPAGAAA</sequence>
<dbReference type="EMBL" id="JAHBAY010000004">
    <property type="protein sequence ID" value="MBT0769412.1"/>
    <property type="molecule type" value="Genomic_DNA"/>
</dbReference>
<evidence type="ECO:0000256" key="7">
    <source>
        <dbReference type="SAM" id="Phobius"/>
    </source>
</evidence>
<keyword evidence="3" id="KW-1003">Cell membrane</keyword>
<feature type="transmembrane region" description="Helical" evidence="7">
    <location>
        <begin position="9"/>
        <end position="27"/>
    </location>
</feature>
<proteinExistence type="inferred from homology"/>
<dbReference type="PANTHER" id="PTHR33452:SF1">
    <property type="entry name" value="INNER MEMBRANE PROTEIN YPHA-RELATED"/>
    <property type="match status" value="1"/>
</dbReference>
<dbReference type="RefSeq" id="WP_214155714.1">
    <property type="nucleotide sequence ID" value="NZ_JAHBAY010000004.1"/>
</dbReference>
<feature type="transmembrane region" description="Helical" evidence="7">
    <location>
        <begin position="47"/>
        <end position="69"/>
    </location>
</feature>
<comment type="similarity">
    <text evidence="2">Belongs to the DoxX family.</text>
</comment>
<keyword evidence="9" id="KW-1185">Reference proteome</keyword>
<evidence type="ECO:0000256" key="5">
    <source>
        <dbReference type="ARBA" id="ARBA00022989"/>
    </source>
</evidence>
<name>A0ABS5TEB4_9ACTN</name>
<comment type="caution">
    <text evidence="8">The sequence shown here is derived from an EMBL/GenBank/DDBJ whole genome shotgun (WGS) entry which is preliminary data.</text>
</comment>
<organism evidence="8 9">
    <name type="scientific">Kineosporia corallincola</name>
    <dbReference type="NCBI Taxonomy" id="2835133"/>
    <lineage>
        <taxon>Bacteria</taxon>
        <taxon>Bacillati</taxon>
        <taxon>Actinomycetota</taxon>
        <taxon>Actinomycetes</taxon>
        <taxon>Kineosporiales</taxon>
        <taxon>Kineosporiaceae</taxon>
        <taxon>Kineosporia</taxon>
    </lineage>
</organism>
<comment type="subcellular location">
    <subcellularLocation>
        <location evidence="1">Cell membrane</location>
        <topology evidence="1">Multi-pass membrane protein</topology>
    </subcellularLocation>
</comment>
<dbReference type="Proteomes" id="UP001197247">
    <property type="component" value="Unassembled WGS sequence"/>
</dbReference>
<evidence type="ECO:0000256" key="2">
    <source>
        <dbReference type="ARBA" id="ARBA00006679"/>
    </source>
</evidence>
<evidence type="ECO:0000256" key="3">
    <source>
        <dbReference type="ARBA" id="ARBA00022475"/>
    </source>
</evidence>
<keyword evidence="4 7" id="KW-0812">Transmembrane</keyword>
<evidence type="ECO:0000256" key="1">
    <source>
        <dbReference type="ARBA" id="ARBA00004651"/>
    </source>
</evidence>
<evidence type="ECO:0000313" key="9">
    <source>
        <dbReference type="Proteomes" id="UP001197247"/>
    </source>
</evidence>
<feature type="transmembrane region" description="Helical" evidence="7">
    <location>
        <begin position="76"/>
        <end position="93"/>
    </location>
</feature>
<keyword evidence="6 7" id="KW-0472">Membrane</keyword>
<evidence type="ECO:0000313" key="8">
    <source>
        <dbReference type="EMBL" id="MBT0769412.1"/>
    </source>
</evidence>
<protein>
    <submittedName>
        <fullName evidence="8">DoxX family protein</fullName>
    </submittedName>
</protein>
<dbReference type="InterPro" id="IPR032808">
    <property type="entry name" value="DoxX"/>
</dbReference>
<gene>
    <name evidence="8" type="ORF">KIH74_10810</name>
</gene>
<dbReference type="Pfam" id="PF07681">
    <property type="entry name" value="DoxX"/>
    <property type="match status" value="1"/>
</dbReference>
<evidence type="ECO:0000256" key="4">
    <source>
        <dbReference type="ARBA" id="ARBA00022692"/>
    </source>
</evidence>
<dbReference type="InterPro" id="IPR051907">
    <property type="entry name" value="DoxX-like_oxidoreductase"/>
</dbReference>
<evidence type="ECO:0000256" key="6">
    <source>
        <dbReference type="ARBA" id="ARBA00023136"/>
    </source>
</evidence>
<reference evidence="8 9" key="1">
    <citation type="submission" date="2021-05" db="EMBL/GenBank/DDBJ databases">
        <title>Kineosporia and Streptomyces sp. nov. two new marine actinobacteria isolated from Coral.</title>
        <authorList>
            <person name="Buangrab K."/>
            <person name="Sutthacheep M."/>
            <person name="Yeemin T."/>
            <person name="Harunari E."/>
            <person name="Igarashi Y."/>
            <person name="Kanchanasin P."/>
            <person name="Tanasupawat S."/>
            <person name="Phongsopitanun W."/>
        </authorList>
    </citation>
    <scope>NUCLEOTIDE SEQUENCE [LARGE SCALE GENOMIC DNA]</scope>
    <source>
        <strain evidence="8 9">J2-2</strain>
    </source>
</reference>
<feature type="transmembrane region" description="Helical" evidence="7">
    <location>
        <begin position="105"/>
        <end position="128"/>
    </location>
</feature>